<proteinExistence type="inferred from homology"/>
<evidence type="ECO:0000313" key="6">
    <source>
        <dbReference type="EMBL" id="MFC7747159.1"/>
    </source>
</evidence>
<sequence length="295" mass="33355">MDLKQLSYFKTIADAGSISKAAKILYMAQPPLSQNLKRLETELDATLIHRSNQQWELTEAGNTLYQHAVNMLQSSADIVTEIQEISQGTRGTLAIGVSSTCISYLPEVIKTFRAAHPNIYLKVWRGDSSYLEELLQEGIIELAFMLLPMALDAYHFSRLPSEPFVIAAPRQWEEQPITENVQLQQIASYPFLMLAPMEGYSVYENIIQHFHKRNLSPNVIMECKDISTLLALVASGVGLSILPKSAIQKAFYHDIVAIDMTYFGFYIEPSVVWLKNHRLSKAADLFLKYANTSQY</sequence>
<dbReference type="Proteomes" id="UP001596620">
    <property type="component" value="Unassembled WGS sequence"/>
</dbReference>
<dbReference type="RefSeq" id="WP_382358679.1">
    <property type="nucleotide sequence ID" value="NZ_JBHTGR010000016.1"/>
</dbReference>
<dbReference type="InterPro" id="IPR050950">
    <property type="entry name" value="HTH-type_LysR_regulators"/>
</dbReference>
<dbReference type="PANTHER" id="PTHR30419:SF28">
    <property type="entry name" value="HTH-TYPE TRANSCRIPTIONAL REGULATOR BSDA"/>
    <property type="match status" value="1"/>
</dbReference>
<evidence type="ECO:0000256" key="2">
    <source>
        <dbReference type="ARBA" id="ARBA00023015"/>
    </source>
</evidence>
<keyword evidence="4" id="KW-0804">Transcription</keyword>
<dbReference type="Pfam" id="PF00126">
    <property type="entry name" value="HTH_1"/>
    <property type="match status" value="1"/>
</dbReference>
<evidence type="ECO:0000256" key="3">
    <source>
        <dbReference type="ARBA" id="ARBA00023125"/>
    </source>
</evidence>
<dbReference type="InterPro" id="IPR005119">
    <property type="entry name" value="LysR_subst-bd"/>
</dbReference>
<organism evidence="6 7">
    <name type="scientific">Lentibacillus kimchii</name>
    <dbReference type="NCBI Taxonomy" id="1542911"/>
    <lineage>
        <taxon>Bacteria</taxon>
        <taxon>Bacillati</taxon>
        <taxon>Bacillota</taxon>
        <taxon>Bacilli</taxon>
        <taxon>Bacillales</taxon>
        <taxon>Bacillaceae</taxon>
        <taxon>Lentibacillus</taxon>
    </lineage>
</organism>
<keyword evidence="7" id="KW-1185">Reference proteome</keyword>
<evidence type="ECO:0000256" key="1">
    <source>
        <dbReference type="ARBA" id="ARBA00009437"/>
    </source>
</evidence>
<dbReference type="InterPro" id="IPR036388">
    <property type="entry name" value="WH-like_DNA-bd_sf"/>
</dbReference>
<dbReference type="PANTHER" id="PTHR30419">
    <property type="entry name" value="HTH-TYPE TRANSCRIPTIONAL REGULATOR YBHD"/>
    <property type="match status" value="1"/>
</dbReference>
<accession>A0ABW2UX58</accession>
<gene>
    <name evidence="6" type="ORF">ACFQU8_07905</name>
</gene>
<dbReference type="Gene3D" id="3.40.190.290">
    <property type="match status" value="1"/>
</dbReference>
<dbReference type="CDD" id="cd05466">
    <property type="entry name" value="PBP2_LTTR_substrate"/>
    <property type="match status" value="1"/>
</dbReference>
<dbReference type="PRINTS" id="PR00039">
    <property type="entry name" value="HTHLYSR"/>
</dbReference>
<dbReference type="EMBL" id="JBHTGR010000016">
    <property type="protein sequence ID" value="MFC7747159.1"/>
    <property type="molecule type" value="Genomic_DNA"/>
</dbReference>
<name>A0ABW2UX58_9BACI</name>
<evidence type="ECO:0000256" key="4">
    <source>
        <dbReference type="ARBA" id="ARBA00023163"/>
    </source>
</evidence>
<dbReference type="Gene3D" id="1.10.10.10">
    <property type="entry name" value="Winged helix-like DNA-binding domain superfamily/Winged helix DNA-binding domain"/>
    <property type="match status" value="1"/>
</dbReference>
<reference evidence="7" key="1">
    <citation type="journal article" date="2019" name="Int. J. Syst. Evol. Microbiol.">
        <title>The Global Catalogue of Microorganisms (GCM) 10K type strain sequencing project: providing services to taxonomists for standard genome sequencing and annotation.</title>
        <authorList>
            <consortium name="The Broad Institute Genomics Platform"/>
            <consortium name="The Broad Institute Genome Sequencing Center for Infectious Disease"/>
            <person name="Wu L."/>
            <person name="Ma J."/>
        </authorList>
    </citation>
    <scope>NUCLEOTIDE SEQUENCE [LARGE SCALE GENOMIC DNA]</scope>
    <source>
        <strain evidence="7">JCM 30234</strain>
    </source>
</reference>
<dbReference type="InterPro" id="IPR000847">
    <property type="entry name" value="LysR_HTH_N"/>
</dbReference>
<evidence type="ECO:0000259" key="5">
    <source>
        <dbReference type="PROSITE" id="PS50931"/>
    </source>
</evidence>
<evidence type="ECO:0000313" key="7">
    <source>
        <dbReference type="Proteomes" id="UP001596620"/>
    </source>
</evidence>
<keyword evidence="2" id="KW-0805">Transcription regulation</keyword>
<dbReference type="SUPFAM" id="SSF53850">
    <property type="entry name" value="Periplasmic binding protein-like II"/>
    <property type="match status" value="1"/>
</dbReference>
<dbReference type="PROSITE" id="PS50931">
    <property type="entry name" value="HTH_LYSR"/>
    <property type="match status" value="1"/>
</dbReference>
<protein>
    <submittedName>
        <fullName evidence="6">LysR family transcriptional regulator</fullName>
    </submittedName>
</protein>
<dbReference type="Pfam" id="PF03466">
    <property type="entry name" value="LysR_substrate"/>
    <property type="match status" value="1"/>
</dbReference>
<dbReference type="InterPro" id="IPR036390">
    <property type="entry name" value="WH_DNA-bd_sf"/>
</dbReference>
<comment type="caution">
    <text evidence="6">The sequence shown here is derived from an EMBL/GenBank/DDBJ whole genome shotgun (WGS) entry which is preliminary data.</text>
</comment>
<keyword evidence="3" id="KW-0238">DNA-binding</keyword>
<dbReference type="SUPFAM" id="SSF46785">
    <property type="entry name" value="Winged helix' DNA-binding domain"/>
    <property type="match status" value="1"/>
</dbReference>
<feature type="domain" description="HTH lysR-type" evidence="5">
    <location>
        <begin position="1"/>
        <end position="58"/>
    </location>
</feature>
<comment type="similarity">
    <text evidence="1">Belongs to the LysR transcriptional regulatory family.</text>
</comment>